<dbReference type="AlphaFoldDB" id="A0A0K0FGI3"/>
<protein>
    <submittedName>
        <fullName evidence="2">Uncharacterized protein</fullName>
    </submittedName>
</protein>
<name>A0A0K0FGI3_STRVS</name>
<dbReference type="WBParaSite" id="SVE_0798600.1">
    <property type="protein sequence ID" value="SVE_0798600.1"/>
    <property type="gene ID" value="SVE_0798600"/>
</dbReference>
<keyword evidence="1" id="KW-1185">Reference proteome</keyword>
<accession>A0A0K0FGI3</accession>
<organism evidence="1 2">
    <name type="scientific">Strongyloides venezuelensis</name>
    <name type="common">Threadworm</name>
    <dbReference type="NCBI Taxonomy" id="75913"/>
    <lineage>
        <taxon>Eukaryota</taxon>
        <taxon>Metazoa</taxon>
        <taxon>Ecdysozoa</taxon>
        <taxon>Nematoda</taxon>
        <taxon>Chromadorea</taxon>
        <taxon>Rhabditida</taxon>
        <taxon>Tylenchina</taxon>
        <taxon>Panagrolaimomorpha</taxon>
        <taxon>Strongyloidoidea</taxon>
        <taxon>Strongyloididae</taxon>
        <taxon>Strongyloides</taxon>
    </lineage>
</organism>
<evidence type="ECO:0000313" key="1">
    <source>
        <dbReference type="Proteomes" id="UP000035680"/>
    </source>
</evidence>
<reference evidence="2" key="2">
    <citation type="submission" date="2015-08" db="UniProtKB">
        <authorList>
            <consortium name="WormBaseParasite"/>
        </authorList>
    </citation>
    <scope>IDENTIFICATION</scope>
</reference>
<dbReference type="Proteomes" id="UP000035680">
    <property type="component" value="Unassembled WGS sequence"/>
</dbReference>
<reference evidence="1" key="1">
    <citation type="submission" date="2014-07" db="EMBL/GenBank/DDBJ databases">
        <authorList>
            <person name="Martin A.A"/>
            <person name="De Silva N."/>
        </authorList>
    </citation>
    <scope>NUCLEOTIDE SEQUENCE</scope>
</reference>
<evidence type="ECO:0000313" key="2">
    <source>
        <dbReference type="WBParaSite" id="SVE_0798600.1"/>
    </source>
</evidence>
<sequence>MSRKLQDSHGILAYAVCSFTFSDGGVAVYRCSEAACYMYPSGYMLAGSHHLSRVSYLMKRHVETCVLDENFKK</sequence>
<proteinExistence type="predicted"/>